<evidence type="ECO:0000259" key="2">
    <source>
        <dbReference type="Pfam" id="PF17648"/>
    </source>
</evidence>
<protein>
    <recommendedName>
        <fullName evidence="2">Luciferase domain-containing protein</fullName>
    </recommendedName>
</protein>
<dbReference type="InterPro" id="IPR040841">
    <property type="entry name" value="Luciferase_dom"/>
</dbReference>
<feature type="domain" description="Luciferase" evidence="2">
    <location>
        <begin position="174"/>
        <end position="259"/>
    </location>
</feature>
<feature type="transmembrane region" description="Helical" evidence="1">
    <location>
        <begin position="6"/>
        <end position="27"/>
    </location>
</feature>
<comment type="caution">
    <text evidence="3">The sequence shown here is derived from an EMBL/GenBank/DDBJ whole genome shotgun (WGS) entry which is preliminary data.</text>
</comment>
<name>A0AAN7UHZ8_9PEZI</name>
<dbReference type="AlphaFoldDB" id="A0AAN7UHZ8"/>
<evidence type="ECO:0000256" key="1">
    <source>
        <dbReference type="SAM" id="Phobius"/>
    </source>
</evidence>
<dbReference type="PANTHER" id="PTHR38695:SF1">
    <property type="entry name" value="AMINO ACID PERMEASE_ SLC12A DOMAIN-CONTAINING PROTEIN"/>
    <property type="match status" value="1"/>
</dbReference>
<organism evidence="3 4">
    <name type="scientific">Xylaria bambusicola</name>
    <dbReference type="NCBI Taxonomy" id="326684"/>
    <lineage>
        <taxon>Eukaryota</taxon>
        <taxon>Fungi</taxon>
        <taxon>Dikarya</taxon>
        <taxon>Ascomycota</taxon>
        <taxon>Pezizomycotina</taxon>
        <taxon>Sordariomycetes</taxon>
        <taxon>Xylariomycetidae</taxon>
        <taxon>Xylariales</taxon>
        <taxon>Xylariaceae</taxon>
        <taxon>Xylaria</taxon>
    </lineage>
</organism>
<sequence length="287" mass="32449">MNSQLFWKYFIPVFVFQLIFELGLFVYRDFFILFKDLGLGGSGTTFYGWAVGRLRFYAANADVLTGPRIPQTANPWQGRLNVLPQRKGPRPTIEGCTPQRQVDFPAPPNTMLAIEAMYDDFVTTPETADHITVRTSFLEPGLRALRRQLTIPTNERGGPLDPKSVALNSRDSYGGEIIHAHREGTAHVILHPADVKRVIEGGWGERHPFCASGIRLWLFKAYYNWFHGINIPVPEYLVITYAPRHAEDYAVLRQIIQAAVWYATEGRRFGLDANTYPIPPAPESTGD</sequence>
<dbReference type="PANTHER" id="PTHR38695">
    <property type="entry name" value="AMINO ACID PERMEASE_ SLC12A DOMAIN-CONTAINING PROTEIN"/>
    <property type="match status" value="1"/>
</dbReference>
<evidence type="ECO:0000313" key="4">
    <source>
        <dbReference type="Proteomes" id="UP001305414"/>
    </source>
</evidence>
<keyword evidence="1" id="KW-0812">Transmembrane</keyword>
<dbReference type="InterPro" id="IPR048273">
    <property type="entry name" value="Luciferase"/>
</dbReference>
<keyword evidence="1" id="KW-0472">Membrane</keyword>
<keyword evidence="4" id="KW-1185">Reference proteome</keyword>
<reference evidence="3 4" key="1">
    <citation type="submission" date="2023-10" db="EMBL/GenBank/DDBJ databases">
        <title>Draft genome sequence of Xylaria bambusicola isolate GMP-LS, the root and basal stem rot pathogen of sugarcane in Indonesia.</title>
        <authorList>
            <person name="Selvaraj P."/>
            <person name="Muralishankar V."/>
            <person name="Muruganantham S."/>
            <person name="Sp S."/>
            <person name="Haryani S."/>
            <person name="Lau K.J.X."/>
            <person name="Naqvi N.I."/>
        </authorList>
    </citation>
    <scope>NUCLEOTIDE SEQUENCE [LARGE SCALE GENOMIC DNA]</scope>
    <source>
        <strain evidence="3">GMP-LS</strain>
    </source>
</reference>
<keyword evidence="1" id="KW-1133">Transmembrane helix</keyword>
<gene>
    <name evidence="3" type="ORF">RRF57_001452</name>
</gene>
<dbReference type="Proteomes" id="UP001305414">
    <property type="component" value="Unassembled WGS sequence"/>
</dbReference>
<dbReference type="Pfam" id="PF17648">
    <property type="entry name" value="Luciferase"/>
    <property type="match status" value="1"/>
</dbReference>
<dbReference type="EMBL" id="JAWHQM010000002">
    <property type="protein sequence ID" value="KAK5625736.1"/>
    <property type="molecule type" value="Genomic_DNA"/>
</dbReference>
<accession>A0AAN7UHZ8</accession>
<evidence type="ECO:0000313" key="3">
    <source>
        <dbReference type="EMBL" id="KAK5625736.1"/>
    </source>
</evidence>
<proteinExistence type="predicted"/>